<reference evidence="2" key="1">
    <citation type="submission" date="2022-11" db="UniProtKB">
        <authorList>
            <consortium name="WormBaseParasite"/>
        </authorList>
    </citation>
    <scope>IDENTIFICATION</scope>
</reference>
<proteinExistence type="predicted"/>
<accession>A0A914IBM1</accession>
<name>A0A914IBM1_GLORO</name>
<sequence>MNVEKMITYGGVVKPPGFYKIVLRDRWRFVQLAKCADVFEYVTKDIIQKDNSVETIYVHMFPLDKNKNLIRSSREPKFFLQNVLKKTNWKNANEYVIFHYAERDFKISKLLSRWVSLSKNAKLLDEEAFLLKAYFRDVTEKLVTFFTSSLEMKTRELNILYTYGNSLLKCQSEAR</sequence>
<dbReference type="Proteomes" id="UP000887572">
    <property type="component" value="Unplaced"/>
</dbReference>
<dbReference type="WBParaSite" id="Gr19_v10_g9338.t1">
    <property type="protein sequence ID" value="Gr19_v10_g9338.t1"/>
    <property type="gene ID" value="Gr19_v10_g9338"/>
</dbReference>
<protein>
    <submittedName>
        <fullName evidence="2">Uncharacterized protein</fullName>
    </submittedName>
</protein>
<organism evidence="1 2">
    <name type="scientific">Globodera rostochiensis</name>
    <name type="common">Golden nematode worm</name>
    <name type="synonym">Heterodera rostochiensis</name>
    <dbReference type="NCBI Taxonomy" id="31243"/>
    <lineage>
        <taxon>Eukaryota</taxon>
        <taxon>Metazoa</taxon>
        <taxon>Ecdysozoa</taxon>
        <taxon>Nematoda</taxon>
        <taxon>Chromadorea</taxon>
        <taxon>Rhabditida</taxon>
        <taxon>Tylenchina</taxon>
        <taxon>Tylenchomorpha</taxon>
        <taxon>Tylenchoidea</taxon>
        <taxon>Heteroderidae</taxon>
        <taxon>Heteroderinae</taxon>
        <taxon>Globodera</taxon>
    </lineage>
</organism>
<evidence type="ECO:0000313" key="1">
    <source>
        <dbReference type="Proteomes" id="UP000887572"/>
    </source>
</evidence>
<dbReference type="AlphaFoldDB" id="A0A914IBM1"/>
<evidence type="ECO:0000313" key="2">
    <source>
        <dbReference type="WBParaSite" id="Gr19_v10_g9338.t1"/>
    </source>
</evidence>
<keyword evidence="1" id="KW-1185">Reference proteome</keyword>